<dbReference type="PRINTS" id="PR00038">
    <property type="entry name" value="HTHLUXR"/>
</dbReference>
<feature type="modified residue" description="4-aspartylphosphate" evidence="3">
    <location>
        <position position="54"/>
    </location>
</feature>
<dbReference type="InterPro" id="IPR039420">
    <property type="entry name" value="WalR-like"/>
</dbReference>
<accession>A0A7W3JKU7</accession>
<reference evidence="7 9" key="2">
    <citation type="submission" date="2020-07" db="EMBL/GenBank/DDBJ databases">
        <title>Sequencing the genomes of 1000 actinobacteria strains.</title>
        <authorList>
            <person name="Klenk H.-P."/>
        </authorList>
    </citation>
    <scope>NUCLEOTIDE SEQUENCE [LARGE SCALE GENOMIC DNA]</scope>
    <source>
        <strain evidence="7 9">DSM 10309</strain>
    </source>
</reference>
<dbReference type="PROSITE" id="PS50043">
    <property type="entry name" value="HTH_LUXR_2"/>
    <property type="match status" value="1"/>
</dbReference>
<comment type="caution">
    <text evidence="7">The sequence shown here is derived from an EMBL/GenBank/DDBJ whole genome shotgun (WGS) entry which is preliminary data.</text>
</comment>
<feature type="domain" description="HTH luxR-type" evidence="4">
    <location>
        <begin position="151"/>
        <end position="216"/>
    </location>
</feature>
<evidence type="ECO:0000256" key="3">
    <source>
        <dbReference type="PROSITE-ProRule" id="PRU00169"/>
    </source>
</evidence>
<evidence type="ECO:0000313" key="6">
    <source>
        <dbReference type="EMBL" id="GEK83530.1"/>
    </source>
</evidence>
<dbReference type="AlphaFoldDB" id="A0A7W3JKU7"/>
<dbReference type="EMBL" id="BJUV01000016">
    <property type="protein sequence ID" value="GEK83530.1"/>
    <property type="molecule type" value="Genomic_DNA"/>
</dbReference>
<sequence>MIRVMIVDDQDIIRAGLAAIVGAPEDLEVVAQAADGFEALQTLATTAVDVLLVDLRMPGIDGVETVRRVRLLRPAAELGILVVTTFDEDENVLRALRAGADGFFSKSASPAEIADGVRRVAAGGRALSDHAVGVVVDHVADDRGVVIDRAVADLVATLTPREREIVEAIVSGLDGATIAARLHLSPFTVKTHANRAMAKVGATDRGQLVSLAVRAGILPS</sequence>
<dbReference type="InterPro" id="IPR000792">
    <property type="entry name" value="Tscrpt_reg_LuxR_C"/>
</dbReference>
<evidence type="ECO:0000313" key="9">
    <source>
        <dbReference type="Proteomes" id="UP000522688"/>
    </source>
</evidence>
<name>A0A7W3JKU7_9MICO</name>
<dbReference type="GO" id="GO:0003677">
    <property type="term" value="F:DNA binding"/>
    <property type="evidence" value="ECO:0007669"/>
    <property type="project" value="UniProtKB-KW"/>
</dbReference>
<dbReference type="PANTHER" id="PTHR43214:SF43">
    <property type="entry name" value="TWO-COMPONENT RESPONSE REGULATOR"/>
    <property type="match status" value="1"/>
</dbReference>
<evidence type="ECO:0000313" key="7">
    <source>
        <dbReference type="EMBL" id="MBA8814636.1"/>
    </source>
</evidence>
<dbReference type="Pfam" id="PF00072">
    <property type="entry name" value="Response_reg"/>
    <property type="match status" value="1"/>
</dbReference>
<dbReference type="EMBL" id="JACGWW010000006">
    <property type="protein sequence ID" value="MBA8814636.1"/>
    <property type="molecule type" value="Genomic_DNA"/>
</dbReference>
<proteinExistence type="predicted"/>
<dbReference type="Proteomes" id="UP000522688">
    <property type="component" value="Unassembled WGS sequence"/>
</dbReference>
<dbReference type="Pfam" id="PF00196">
    <property type="entry name" value="GerE"/>
    <property type="match status" value="1"/>
</dbReference>
<dbReference type="Proteomes" id="UP000321154">
    <property type="component" value="Unassembled WGS sequence"/>
</dbReference>
<dbReference type="InterPro" id="IPR058245">
    <property type="entry name" value="NreC/VraR/RcsB-like_REC"/>
</dbReference>
<protein>
    <submittedName>
        <fullName evidence="7">DNA-binding NarL/FixJ family response regulator</fullName>
    </submittedName>
    <submittedName>
        <fullName evidence="6">DNA-binding response regulator</fullName>
    </submittedName>
</protein>
<evidence type="ECO:0000259" key="4">
    <source>
        <dbReference type="PROSITE" id="PS50043"/>
    </source>
</evidence>
<evidence type="ECO:0000256" key="1">
    <source>
        <dbReference type="ARBA" id="ARBA00022553"/>
    </source>
</evidence>
<gene>
    <name evidence="7" type="ORF">FB463_002911</name>
    <name evidence="6" type="ORF">FFA01_18390</name>
</gene>
<keyword evidence="8" id="KW-1185">Reference proteome</keyword>
<dbReference type="PROSITE" id="PS50110">
    <property type="entry name" value="RESPONSE_REGULATORY"/>
    <property type="match status" value="1"/>
</dbReference>
<dbReference type="OrthoDB" id="9808843at2"/>
<dbReference type="Gene3D" id="3.40.50.2300">
    <property type="match status" value="1"/>
</dbReference>
<dbReference type="RefSeq" id="WP_146855342.1">
    <property type="nucleotide sequence ID" value="NZ_BAAAHR010000003.1"/>
</dbReference>
<dbReference type="InterPro" id="IPR001789">
    <property type="entry name" value="Sig_transdc_resp-reg_receiver"/>
</dbReference>
<feature type="domain" description="Response regulatory" evidence="5">
    <location>
        <begin position="3"/>
        <end position="121"/>
    </location>
</feature>
<dbReference type="CDD" id="cd06170">
    <property type="entry name" value="LuxR_C_like"/>
    <property type="match status" value="1"/>
</dbReference>
<organism evidence="7 9">
    <name type="scientific">Frigoribacterium faeni</name>
    <dbReference type="NCBI Taxonomy" id="145483"/>
    <lineage>
        <taxon>Bacteria</taxon>
        <taxon>Bacillati</taxon>
        <taxon>Actinomycetota</taxon>
        <taxon>Actinomycetes</taxon>
        <taxon>Micrococcales</taxon>
        <taxon>Microbacteriaceae</taxon>
        <taxon>Frigoribacterium</taxon>
    </lineage>
</organism>
<dbReference type="SMART" id="SM00421">
    <property type="entry name" value="HTH_LUXR"/>
    <property type="match status" value="1"/>
</dbReference>
<dbReference type="GO" id="GO:0006355">
    <property type="term" value="P:regulation of DNA-templated transcription"/>
    <property type="evidence" value="ECO:0007669"/>
    <property type="project" value="InterPro"/>
</dbReference>
<dbReference type="CDD" id="cd17535">
    <property type="entry name" value="REC_NarL-like"/>
    <property type="match status" value="1"/>
</dbReference>
<evidence type="ECO:0000313" key="8">
    <source>
        <dbReference type="Proteomes" id="UP000321154"/>
    </source>
</evidence>
<keyword evidence="1 3" id="KW-0597">Phosphoprotein</keyword>
<keyword evidence="2 7" id="KW-0238">DNA-binding</keyword>
<dbReference type="InterPro" id="IPR011006">
    <property type="entry name" value="CheY-like_superfamily"/>
</dbReference>
<dbReference type="SMART" id="SM00448">
    <property type="entry name" value="REC"/>
    <property type="match status" value="1"/>
</dbReference>
<dbReference type="PANTHER" id="PTHR43214">
    <property type="entry name" value="TWO-COMPONENT RESPONSE REGULATOR"/>
    <property type="match status" value="1"/>
</dbReference>
<dbReference type="SUPFAM" id="SSF52172">
    <property type="entry name" value="CheY-like"/>
    <property type="match status" value="1"/>
</dbReference>
<reference evidence="6 8" key="1">
    <citation type="submission" date="2019-07" db="EMBL/GenBank/DDBJ databases">
        <title>Whole genome shotgun sequence of Frigoribacterium faeni NBRC 103066.</title>
        <authorList>
            <person name="Hosoyama A."/>
            <person name="Uohara A."/>
            <person name="Ohji S."/>
            <person name="Ichikawa N."/>
        </authorList>
    </citation>
    <scope>NUCLEOTIDE SEQUENCE [LARGE SCALE GENOMIC DNA]</scope>
    <source>
        <strain evidence="6 8">NBRC 103066</strain>
    </source>
</reference>
<evidence type="ECO:0000259" key="5">
    <source>
        <dbReference type="PROSITE" id="PS50110"/>
    </source>
</evidence>
<evidence type="ECO:0000256" key="2">
    <source>
        <dbReference type="ARBA" id="ARBA00023125"/>
    </source>
</evidence>
<dbReference type="GO" id="GO:0000160">
    <property type="term" value="P:phosphorelay signal transduction system"/>
    <property type="evidence" value="ECO:0007669"/>
    <property type="project" value="InterPro"/>
</dbReference>